<dbReference type="Proteomes" id="UP001375743">
    <property type="component" value="Unassembled WGS sequence"/>
</dbReference>
<gene>
    <name evidence="1" type="ORF">U1T56_16875</name>
</gene>
<evidence type="ECO:0000313" key="2">
    <source>
        <dbReference type="Proteomes" id="UP001375743"/>
    </source>
</evidence>
<dbReference type="PANTHER" id="PTHR35519:SF2">
    <property type="entry name" value="PH DOMAIN PROTEIN"/>
    <property type="match status" value="1"/>
</dbReference>
<dbReference type="EMBL" id="JBBLZC010000018">
    <property type="protein sequence ID" value="MEK0084828.1"/>
    <property type="molecule type" value="Genomic_DNA"/>
</dbReference>
<dbReference type="InterPro" id="IPR025187">
    <property type="entry name" value="DUF4112"/>
</dbReference>
<protein>
    <submittedName>
        <fullName evidence="1">DUF4112 domain-containing protein</fullName>
    </submittedName>
</protein>
<accession>A0ABU8XWL8</accession>
<keyword evidence="2" id="KW-1185">Reference proteome</keyword>
<reference evidence="1 2" key="1">
    <citation type="submission" date="2024-01" db="EMBL/GenBank/DDBJ databases">
        <title>Multi-omics insights into the function and evolution of sodium benzoate biodegradation pathways in Benzoatithermus flavus gen. nov., sp. nov. from hot spring.</title>
        <authorList>
            <person name="Hu C.-J."/>
            <person name="Li W.-J."/>
        </authorList>
    </citation>
    <scope>NUCLEOTIDE SEQUENCE [LARGE SCALE GENOMIC DNA]</scope>
    <source>
        <strain evidence="1 2">SYSU G07066</strain>
    </source>
</reference>
<name>A0ABU8XWL8_9PROT</name>
<comment type="caution">
    <text evidence="1">The sequence shown here is derived from an EMBL/GenBank/DDBJ whole genome shotgun (WGS) entry which is preliminary data.</text>
</comment>
<evidence type="ECO:0000313" key="1">
    <source>
        <dbReference type="EMBL" id="MEK0084828.1"/>
    </source>
</evidence>
<sequence>MAQRSFAGSPASSIEHTLRRLDLLAFLLDEAVRIPGTRWRIGLDGLIGIVPGIGDAVTGLLALYPVLEAWRYGAPAHLIARMLANLGVDVAVGAVPVLGDIFDVGFKANRRNVELLRRHLAAR</sequence>
<dbReference type="Pfam" id="PF13430">
    <property type="entry name" value="DUF4112"/>
    <property type="match status" value="1"/>
</dbReference>
<proteinExistence type="predicted"/>
<organism evidence="1 2">
    <name type="scientific">Benzoatithermus flavus</name>
    <dbReference type="NCBI Taxonomy" id="3108223"/>
    <lineage>
        <taxon>Bacteria</taxon>
        <taxon>Pseudomonadati</taxon>
        <taxon>Pseudomonadota</taxon>
        <taxon>Alphaproteobacteria</taxon>
        <taxon>Geminicoccales</taxon>
        <taxon>Geminicoccaceae</taxon>
        <taxon>Benzoatithermus</taxon>
    </lineage>
</organism>
<dbReference type="PANTHER" id="PTHR35519">
    <property type="entry name" value="MEMBRANE PROTEINS"/>
    <property type="match status" value="1"/>
</dbReference>
<dbReference type="RefSeq" id="WP_418160680.1">
    <property type="nucleotide sequence ID" value="NZ_JBBLZC010000018.1"/>
</dbReference>